<reference evidence="1" key="1">
    <citation type="submission" date="2023-06" db="EMBL/GenBank/DDBJ databases">
        <authorList>
            <person name="Kurt Z."/>
        </authorList>
    </citation>
    <scope>NUCLEOTIDE SEQUENCE</scope>
</reference>
<proteinExistence type="predicted"/>
<reference evidence="2 3" key="2">
    <citation type="submission" date="2024-07" db="EMBL/GenBank/DDBJ databases">
        <authorList>
            <person name="Akdeniz Z."/>
        </authorList>
    </citation>
    <scope>NUCLEOTIDE SEQUENCE [LARGE SCALE GENOMIC DNA]</scope>
</reference>
<dbReference type="InterPro" id="IPR036770">
    <property type="entry name" value="Ankyrin_rpt-contain_sf"/>
</dbReference>
<evidence type="ECO:0000313" key="2">
    <source>
        <dbReference type="EMBL" id="CAL6014209.1"/>
    </source>
</evidence>
<protein>
    <submittedName>
        <fullName evidence="1">Ankyrin repeats-containing protein</fullName>
    </submittedName>
    <submittedName>
        <fullName evidence="2">Ankyrin_repeats-containing protein</fullName>
    </submittedName>
</protein>
<dbReference type="SUPFAM" id="SSF48403">
    <property type="entry name" value="Ankyrin repeat"/>
    <property type="match status" value="1"/>
</dbReference>
<organism evidence="1">
    <name type="scientific">Hexamita inflata</name>
    <dbReference type="NCBI Taxonomy" id="28002"/>
    <lineage>
        <taxon>Eukaryota</taxon>
        <taxon>Metamonada</taxon>
        <taxon>Diplomonadida</taxon>
        <taxon>Hexamitidae</taxon>
        <taxon>Hexamitinae</taxon>
        <taxon>Hexamita</taxon>
    </lineage>
</organism>
<name>A0AA86PNG4_9EUKA</name>
<dbReference type="Proteomes" id="UP001642409">
    <property type="component" value="Unassembled WGS sequence"/>
</dbReference>
<dbReference type="EMBL" id="CAXDID020000070">
    <property type="protein sequence ID" value="CAL6014209.1"/>
    <property type="molecule type" value="Genomic_DNA"/>
</dbReference>
<keyword evidence="3" id="KW-1185">Reference proteome</keyword>
<dbReference type="AlphaFoldDB" id="A0AA86PNG4"/>
<dbReference type="EMBL" id="CATOUU010000656">
    <property type="protein sequence ID" value="CAI9938645.1"/>
    <property type="molecule type" value="Genomic_DNA"/>
</dbReference>
<dbReference type="Gene3D" id="1.25.40.20">
    <property type="entry name" value="Ankyrin repeat-containing domain"/>
    <property type="match status" value="1"/>
</dbReference>
<comment type="caution">
    <text evidence="1">The sequence shown here is derived from an EMBL/GenBank/DDBJ whole genome shotgun (WGS) entry which is preliminary data.</text>
</comment>
<gene>
    <name evidence="2" type="ORF">HINF_LOCUS24160</name>
    <name evidence="1" type="ORF">HINF_LOCUS26290</name>
</gene>
<evidence type="ECO:0000313" key="1">
    <source>
        <dbReference type="EMBL" id="CAI9938645.1"/>
    </source>
</evidence>
<sequence length="282" mass="32756">MLRKLLCLQPSISDVIDAVRQDDVKFISQNITATKQPENRQTDPERAVHSGFYPVHYAVYYDQPQVLQVLLPLQWNIFTESETVLKLTTTNRNYHATSNLDVAMLAIIAQNYKTATSILSAYPDLLNHRDEMNQTHLMITVHQPLTFEGQKFIKDNDLMFQFPQTDYIGLIFMKRRIDHLKLLLGFLKRNSEFIDEFYLQMLKTYAGQTIIQMVDETKTHGKILKEFAVVVAQQAVKYVSNEAVVNTFFEIHNDIEVRNKDIKISEMERMLDDGEIHHGTVM</sequence>
<evidence type="ECO:0000313" key="3">
    <source>
        <dbReference type="Proteomes" id="UP001642409"/>
    </source>
</evidence>
<accession>A0AA86PNG4</accession>